<sequence>MTSTVSPRITILVDNRAAAGLTTEHGFSLWVEVGNRHILFDTGQKSGLLVENASLLGIDLAETDSIVLSHGHYDHSGGLSQILRLAPQAEIYLHPAAVAPRCSIVAGVPKSIKMPTISQMALNRVPMEKLHWLQREDHLGPGIGVTGPIPRLSSFEENGSSFFLDCVGLRPDPIDDDLALWMETTQGLIVIVGCAHAGLINTINYVSRLTGDRRIRAIIGGFHLQSAGPQRLRQTVAALQAYNPELIVPCHCTGEAAVAILQDTFGERVCPGMAGMICRIDHQSQLTISHRSAMTAA</sequence>
<dbReference type="RefSeq" id="WP_092225199.1">
    <property type="nucleotide sequence ID" value="NZ_FNJI01000031.1"/>
</dbReference>
<dbReference type="CDD" id="cd07713">
    <property type="entry name" value="DHPS-like_MBL-fold"/>
    <property type="match status" value="1"/>
</dbReference>
<feature type="domain" description="Metallo-beta-lactamase" evidence="1">
    <location>
        <begin position="25"/>
        <end position="251"/>
    </location>
</feature>
<gene>
    <name evidence="2" type="ORF">SAMN05660330_03518</name>
</gene>
<accession>A0A1H0UF44</accession>
<dbReference type="Gene3D" id="3.60.15.10">
    <property type="entry name" value="Ribonuclease Z/Hydroxyacylglutathione hydrolase-like"/>
    <property type="match status" value="1"/>
</dbReference>
<dbReference type="InterPro" id="IPR052926">
    <property type="entry name" value="Metallo-beta-lactamase_dom"/>
</dbReference>
<evidence type="ECO:0000313" key="2">
    <source>
        <dbReference type="EMBL" id="SDP64618.1"/>
    </source>
</evidence>
<protein>
    <submittedName>
        <fullName evidence="2">7,8-dihydropterin-6-yl-methyl-4-(Beta-D-ribofuranosyl)aminobenzene 5'-phosphate synthase</fullName>
    </submittedName>
</protein>
<reference evidence="2 3" key="1">
    <citation type="submission" date="2016-10" db="EMBL/GenBank/DDBJ databases">
        <authorList>
            <person name="de Groot N.N."/>
        </authorList>
    </citation>
    <scope>NUCLEOTIDE SEQUENCE [LARGE SCALE GENOMIC DNA]</scope>
    <source>
        <strain evidence="2 3">DSM 12130</strain>
    </source>
</reference>
<dbReference type="PANTHER" id="PTHR13754">
    <property type="entry name" value="METALLO-BETA-LACTAMASE SUPERFAMILY PROTEIN"/>
    <property type="match status" value="1"/>
</dbReference>
<dbReference type="Pfam" id="PF00753">
    <property type="entry name" value="Lactamase_B"/>
    <property type="match status" value="1"/>
</dbReference>
<dbReference type="SMART" id="SM00849">
    <property type="entry name" value="Lactamase_B"/>
    <property type="match status" value="1"/>
</dbReference>
<dbReference type="EMBL" id="FNJI01000031">
    <property type="protein sequence ID" value="SDP64618.1"/>
    <property type="molecule type" value="Genomic_DNA"/>
</dbReference>
<dbReference type="STRING" id="91360.SAMN05660330_03518"/>
<organism evidence="2 3">
    <name type="scientific">Desulforhopalus singaporensis</name>
    <dbReference type="NCBI Taxonomy" id="91360"/>
    <lineage>
        <taxon>Bacteria</taxon>
        <taxon>Pseudomonadati</taxon>
        <taxon>Thermodesulfobacteriota</taxon>
        <taxon>Desulfobulbia</taxon>
        <taxon>Desulfobulbales</taxon>
        <taxon>Desulfocapsaceae</taxon>
        <taxon>Desulforhopalus</taxon>
    </lineage>
</organism>
<dbReference type="SUPFAM" id="SSF56281">
    <property type="entry name" value="Metallo-hydrolase/oxidoreductase"/>
    <property type="match status" value="1"/>
</dbReference>
<dbReference type="OrthoDB" id="9803916at2"/>
<dbReference type="GO" id="GO:0016740">
    <property type="term" value="F:transferase activity"/>
    <property type="evidence" value="ECO:0007669"/>
    <property type="project" value="TreeGrafter"/>
</dbReference>
<evidence type="ECO:0000313" key="3">
    <source>
        <dbReference type="Proteomes" id="UP000199073"/>
    </source>
</evidence>
<dbReference type="InterPro" id="IPR001279">
    <property type="entry name" value="Metallo-B-lactamas"/>
</dbReference>
<dbReference type="AlphaFoldDB" id="A0A1H0UF44"/>
<dbReference type="InterPro" id="IPR036866">
    <property type="entry name" value="RibonucZ/Hydroxyglut_hydro"/>
</dbReference>
<keyword evidence="3" id="KW-1185">Reference proteome</keyword>
<dbReference type="Proteomes" id="UP000199073">
    <property type="component" value="Unassembled WGS sequence"/>
</dbReference>
<dbReference type="InterPro" id="IPR041712">
    <property type="entry name" value="DHPS-like_MBL-fold"/>
</dbReference>
<proteinExistence type="predicted"/>
<name>A0A1H0UF44_9BACT</name>
<evidence type="ECO:0000259" key="1">
    <source>
        <dbReference type="SMART" id="SM00849"/>
    </source>
</evidence>
<dbReference type="PANTHER" id="PTHR13754:SF13">
    <property type="entry name" value="METALLO-BETA-LACTAMASE SUPERFAMILY PROTEIN (AFU_ORTHOLOGUE AFUA_3G07630)"/>
    <property type="match status" value="1"/>
</dbReference>